<feature type="transmembrane region" description="Helical" evidence="1">
    <location>
        <begin position="38"/>
        <end position="60"/>
    </location>
</feature>
<sequence length="186" mass="20986">MLIILGIIVAFAIAVLLLILSVMTVFALVKQRPLPKKLLIATLSGMVVLASIFVYEHYLFTFEEINTTNMQEGPGPLESPDETFEVSAYYEPYGGAAGGVNVWVEVVSDTSDHEPRIIYYSDAKSHFQMEWIDDKTLRIENDDLSYPGQDRSVTLDVTKEIYHDRGAACRSWVLDQTYETCYEADT</sequence>
<dbReference type="InterPro" id="IPR035406">
    <property type="entry name" value="DUF5412"/>
</dbReference>
<dbReference type="Pfam" id="PF17428">
    <property type="entry name" value="DUF5412"/>
    <property type="match status" value="1"/>
</dbReference>
<name>A0ABV2KUR9_9BACI</name>
<proteinExistence type="predicted"/>
<keyword evidence="1" id="KW-0812">Transmembrane</keyword>
<dbReference type="RefSeq" id="WP_354219906.1">
    <property type="nucleotide sequence ID" value="NZ_JBEPMX010000006.1"/>
</dbReference>
<gene>
    <name evidence="2" type="ORF">ABID56_001419</name>
</gene>
<evidence type="ECO:0000313" key="2">
    <source>
        <dbReference type="EMBL" id="MET3683324.1"/>
    </source>
</evidence>
<evidence type="ECO:0000313" key="3">
    <source>
        <dbReference type="Proteomes" id="UP001549167"/>
    </source>
</evidence>
<organism evidence="2 3">
    <name type="scientific">Alkalibacillus flavidus</name>
    <dbReference type="NCBI Taxonomy" id="546021"/>
    <lineage>
        <taxon>Bacteria</taxon>
        <taxon>Bacillati</taxon>
        <taxon>Bacillota</taxon>
        <taxon>Bacilli</taxon>
        <taxon>Bacillales</taxon>
        <taxon>Bacillaceae</taxon>
        <taxon>Alkalibacillus</taxon>
    </lineage>
</organism>
<feature type="transmembrane region" description="Helical" evidence="1">
    <location>
        <begin position="6"/>
        <end position="29"/>
    </location>
</feature>
<keyword evidence="1" id="KW-0472">Membrane</keyword>
<keyword evidence="3" id="KW-1185">Reference proteome</keyword>
<protein>
    <submittedName>
        <fullName evidence="2">Uncharacterized protein</fullName>
    </submittedName>
</protein>
<reference evidence="2 3" key="1">
    <citation type="submission" date="2024-06" db="EMBL/GenBank/DDBJ databases">
        <title>Genomic Encyclopedia of Type Strains, Phase IV (KMG-IV): sequencing the most valuable type-strain genomes for metagenomic binning, comparative biology and taxonomic classification.</title>
        <authorList>
            <person name="Goeker M."/>
        </authorList>
    </citation>
    <scope>NUCLEOTIDE SEQUENCE [LARGE SCALE GENOMIC DNA]</scope>
    <source>
        <strain evidence="2 3">DSM 23520</strain>
    </source>
</reference>
<dbReference type="EMBL" id="JBEPMX010000006">
    <property type="protein sequence ID" value="MET3683324.1"/>
    <property type="molecule type" value="Genomic_DNA"/>
</dbReference>
<keyword evidence="1" id="KW-1133">Transmembrane helix</keyword>
<comment type="caution">
    <text evidence="2">The sequence shown here is derived from an EMBL/GenBank/DDBJ whole genome shotgun (WGS) entry which is preliminary data.</text>
</comment>
<accession>A0ABV2KUR9</accession>
<dbReference type="Proteomes" id="UP001549167">
    <property type="component" value="Unassembled WGS sequence"/>
</dbReference>
<evidence type="ECO:0000256" key="1">
    <source>
        <dbReference type="SAM" id="Phobius"/>
    </source>
</evidence>